<feature type="transmembrane region" description="Helical" evidence="3">
    <location>
        <begin position="6"/>
        <end position="24"/>
    </location>
</feature>
<keyword evidence="3" id="KW-0812">Transmembrane</keyword>
<dbReference type="PANTHER" id="PTHR24286">
    <property type="entry name" value="CYTOCHROME P450 26"/>
    <property type="match status" value="1"/>
</dbReference>
<proteinExistence type="predicted"/>
<reference evidence="4 5" key="1">
    <citation type="submission" date="2024-11" db="EMBL/GenBank/DDBJ databases">
        <title>A near-complete genome assembly of Cinchona calisaya.</title>
        <authorList>
            <person name="Lian D.C."/>
            <person name="Zhao X.W."/>
            <person name="Wei L."/>
        </authorList>
    </citation>
    <scope>NUCLEOTIDE SEQUENCE [LARGE SCALE GENOMIC DNA]</scope>
    <source>
        <tissue evidence="4">Nenye</tissue>
    </source>
</reference>
<dbReference type="InterPro" id="IPR036396">
    <property type="entry name" value="Cyt_P450_sf"/>
</dbReference>
<keyword evidence="3" id="KW-0472">Membrane</keyword>
<dbReference type="GO" id="GO:0046872">
    <property type="term" value="F:metal ion binding"/>
    <property type="evidence" value="ECO:0007669"/>
    <property type="project" value="UniProtKB-KW"/>
</dbReference>
<evidence type="ECO:0008006" key="6">
    <source>
        <dbReference type="Google" id="ProtNLM"/>
    </source>
</evidence>
<dbReference type="PANTHER" id="PTHR24286:SF53">
    <property type="entry name" value="BETA-AMYRIN 28-OXIDASE-LIKE"/>
    <property type="match status" value="1"/>
</dbReference>
<evidence type="ECO:0000256" key="2">
    <source>
        <dbReference type="ARBA" id="ARBA00023004"/>
    </source>
</evidence>
<organism evidence="4 5">
    <name type="scientific">Cinchona calisaya</name>
    <dbReference type="NCBI Taxonomy" id="153742"/>
    <lineage>
        <taxon>Eukaryota</taxon>
        <taxon>Viridiplantae</taxon>
        <taxon>Streptophyta</taxon>
        <taxon>Embryophyta</taxon>
        <taxon>Tracheophyta</taxon>
        <taxon>Spermatophyta</taxon>
        <taxon>Magnoliopsida</taxon>
        <taxon>eudicotyledons</taxon>
        <taxon>Gunneridae</taxon>
        <taxon>Pentapetalae</taxon>
        <taxon>asterids</taxon>
        <taxon>lamiids</taxon>
        <taxon>Gentianales</taxon>
        <taxon>Rubiaceae</taxon>
        <taxon>Cinchonoideae</taxon>
        <taxon>Cinchoneae</taxon>
        <taxon>Cinchona</taxon>
    </lineage>
</organism>
<evidence type="ECO:0000256" key="1">
    <source>
        <dbReference type="ARBA" id="ARBA00022723"/>
    </source>
</evidence>
<name>A0ABD2Z1W2_9GENT</name>
<comment type="caution">
    <text evidence="4">The sequence shown here is derived from an EMBL/GenBank/DDBJ whole genome shotgun (WGS) entry which is preliminary data.</text>
</comment>
<evidence type="ECO:0000256" key="3">
    <source>
        <dbReference type="SAM" id="Phobius"/>
    </source>
</evidence>
<keyword evidence="5" id="KW-1185">Reference proteome</keyword>
<dbReference type="SUPFAM" id="SSF48264">
    <property type="entry name" value="Cytochrome P450"/>
    <property type="match status" value="1"/>
</dbReference>
<dbReference type="EMBL" id="JBJUIK010000011">
    <property type="protein sequence ID" value="KAL3513486.1"/>
    <property type="molecule type" value="Genomic_DNA"/>
</dbReference>
<sequence length="242" mass="28314">MKGFTLYFLYTILVLLVSLYIFLLKNNKNFSKNKLLPGNIRWQVLGKNIEFATSGPRKFIEERMNKYSSQVFETSFLGETIVVFCGPARNKFLFSNENKILTSCLSRSMRKVLLFSSYVDNSLKEVDVIQRSFLHEILKHEALKQYILVMDALARHHLETEWASFKEVQVYDLEKHYTLALACRLFMNIEDPLHVKILSDPFGCVMKELFSILLDFPGITYNRAIKDRKIIRGQLLKIVRNQ</sequence>
<keyword evidence="3" id="KW-1133">Transmembrane helix</keyword>
<dbReference type="AlphaFoldDB" id="A0ABD2Z1W2"/>
<accession>A0ABD2Z1W2</accession>
<protein>
    <recommendedName>
        <fullName evidence="6">Cytochrome P450</fullName>
    </recommendedName>
</protein>
<gene>
    <name evidence="4" type="ORF">ACH5RR_026203</name>
</gene>
<evidence type="ECO:0000313" key="5">
    <source>
        <dbReference type="Proteomes" id="UP001630127"/>
    </source>
</evidence>
<dbReference type="Proteomes" id="UP001630127">
    <property type="component" value="Unassembled WGS sequence"/>
</dbReference>
<keyword evidence="2" id="KW-0408">Iron</keyword>
<keyword evidence="1" id="KW-0479">Metal-binding</keyword>
<dbReference type="Gene3D" id="1.10.630.10">
    <property type="entry name" value="Cytochrome P450"/>
    <property type="match status" value="1"/>
</dbReference>
<evidence type="ECO:0000313" key="4">
    <source>
        <dbReference type="EMBL" id="KAL3513486.1"/>
    </source>
</evidence>